<keyword evidence="2" id="KW-0472">Membrane</keyword>
<protein>
    <submittedName>
        <fullName evidence="3">CcoQ/FixQ family Cbb3-type cytochrome c oxidase assembly chaperone</fullName>
    </submittedName>
</protein>
<feature type="transmembrane region" description="Helical" evidence="2">
    <location>
        <begin position="6"/>
        <end position="27"/>
    </location>
</feature>
<keyword evidence="2" id="KW-0812">Transmembrane</keyword>
<evidence type="ECO:0000313" key="4">
    <source>
        <dbReference type="Proteomes" id="UP000653156"/>
    </source>
</evidence>
<accession>A0A892ZM21</accession>
<dbReference type="EMBL" id="CP069798">
    <property type="protein sequence ID" value="QRQ81929.1"/>
    <property type="molecule type" value="Genomic_DNA"/>
</dbReference>
<organism evidence="3 4">
    <name type="scientific">Paralysiella testudinis</name>
    <dbReference type="NCBI Taxonomy" id="2809020"/>
    <lineage>
        <taxon>Bacteria</taxon>
        <taxon>Pseudomonadati</taxon>
        <taxon>Pseudomonadota</taxon>
        <taxon>Betaproteobacteria</taxon>
        <taxon>Neisseriales</taxon>
        <taxon>Neisseriaceae</taxon>
        <taxon>Paralysiella</taxon>
    </lineage>
</organism>
<dbReference type="Proteomes" id="UP000653156">
    <property type="component" value="Chromosome"/>
</dbReference>
<dbReference type="RefSeq" id="WP_230339227.1">
    <property type="nucleotide sequence ID" value="NZ_CP069798.1"/>
</dbReference>
<name>A0A892ZM21_9NEIS</name>
<feature type="region of interest" description="Disordered" evidence="1">
    <location>
        <begin position="35"/>
        <end position="57"/>
    </location>
</feature>
<keyword evidence="4" id="KW-1185">Reference proteome</keyword>
<proteinExistence type="predicted"/>
<keyword evidence="2" id="KW-1133">Transmembrane helix</keyword>
<sequence length="57" mass="6441">MGDLNLARVLYTVGCFLAFMLILLYAYGRKAKKTYPEQAQRIIDDPDTPDDTSNTRG</sequence>
<evidence type="ECO:0000256" key="2">
    <source>
        <dbReference type="SAM" id="Phobius"/>
    </source>
</evidence>
<dbReference type="KEGG" id="ptes:JQU52_00325"/>
<gene>
    <name evidence="3" type="ORF">JQU52_00325</name>
</gene>
<evidence type="ECO:0000313" key="3">
    <source>
        <dbReference type="EMBL" id="QRQ81929.1"/>
    </source>
</evidence>
<evidence type="ECO:0000256" key="1">
    <source>
        <dbReference type="SAM" id="MobiDB-lite"/>
    </source>
</evidence>
<reference evidence="3" key="1">
    <citation type="submission" date="2021-02" db="EMBL/GenBank/DDBJ databases">
        <title>Neisseriaceae sp. 26B isolated from the cloaca of a Common Toad-headed Turtle (Mesoclemmys nasuta).</title>
        <authorList>
            <person name="Spergser J."/>
            <person name="Busse H.-J."/>
        </authorList>
    </citation>
    <scope>NUCLEOTIDE SEQUENCE</scope>
    <source>
        <strain evidence="3">26B</strain>
    </source>
</reference>
<dbReference type="AlphaFoldDB" id="A0A892ZM21"/>